<accession>A0A0E9WLV1</accession>
<reference evidence="1" key="2">
    <citation type="journal article" date="2015" name="Fish Shellfish Immunol.">
        <title>Early steps in the European eel (Anguilla anguilla)-Vibrio vulnificus interaction in the gills: Role of the RtxA13 toxin.</title>
        <authorList>
            <person name="Callol A."/>
            <person name="Pajuelo D."/>
            <person name="Ebbesson L."/>
            <person name="Teles M."/>
            <person name="MacKenzie S."/>
            <person name="Amaro C."/>
        </authorList>
    </citation>
    <scope>NUCLEOTIDE SEQUENCE</scope>
</reference>
<organism evidence="1">
    <name type="scientific">Anguilla anguilla</name>
    <name type="common">European freshwater eel</name>
    <name type="synonym">Muraena anguilla</name>
    <dbReference type="NCBI Taxonomy" id="7936"/>
    <lineage>
        <taxon>Eukaryota</taxon>
        <taxon>Metazoa</taxon>
        <taxon>Chordata</taxon>
        <taxon>Craniata</taxon>
        <taxon>Vertebrata</taxon>
        <taxon>Euteleostomi</taxon>
        <taxon>Actinopterygii</taxon>
        <taxon>Neopterygii</taxon>
        <taxon>Teleostei</taxon>
        <taxon>Anguilliformes</taxon>
        <taxon>Anguillidae</taxon>
        <taxon>Anguilla</taxon>
    </lineage>
</organism>
<protein>
    <submittedName>
        <fullName evidence="1">Uncharacterized protein</fullName>
    </submittedName>
</protein>
<dbReference type="AlphaFoldDB" id="A0A0E9WLV1"/>
<sequence>MHEIMMENDNLRNNVLYLQKRDPTL</sequence>
<evidence type="ECO:0000313" key="1">
    <source>
        <dbReference type="EMBL" id="JAH91312.1"/>
    </source>
</evidence>
<reference evidence="1" key="1">
    <citation type="submission" date="2014-11" db="EMBL/GenBank/DDBJ databases">
        <authorList>
            <person name="Amaro Gonzalez C."/>
        </authorList>
    </citation>
    <scope>NUCLEOTIDE SEQUENCE</scope>
</reference>
<proteinExistence type="predicted"/>
<dbReference type="EMBL" id="GBXM01017265">
    <property type="protein sequence ID" value="JAH91312.1"/>
    <property type="molecule type" value="Transcribed_RNA"/>
</dbReference>
<name>A0A0E9WLV1_ANGAN</name>